<dbReference type="Proteomes" id="UP000676079">
    <property type="component" value="Chromosome"/>
</dbReference>
<dbReference type="RefSeq" id="WP_220561104.1">
    <property type="nucleotide sequence ID" value="NZ_CP074133.1"/>
</dbReference>
<sequence length="127" mass="14089">MSETLAHRLGVRAGDRLLVLNAPERYLRLLEPPPDTHIDLGPIEGAEYDSVHLFALDRATVDREVHPVLKTLSPAAAVWVCYPQPGGTIITDLRSDRGWDVLVDDGWRPAAQVPIDSDWAALRFTRG</sequence>
<organism evidence="1 2">
    <name type="scientific">Nocardiopsis changdeensis</name>
    <dbReference type="NCBI Taxonomy" id="2831969"/>
    <lineage>
        <taxon>Bacteria</taxon>
        <taxon>Bacillati</taxon>
        <taxon>Actinomycetota</taxon>
        <taxon>Actinomycetes</taxon>
        <taxon>Streptosporangiales</taxon>
        <taxon>Nocardiopsidaceae</taxon>
        <taxon>Nocardiopsis</taxon>
    </lineage>
</organism>
<evidence type="ECO:0008006" key="3">
    <source>
        <dbReference type="Google" id="ProtNLM"/>
    </source>
</evidence>
<evidence type="ECO:0000313" key="1">
    <source>
        <dbReference type="EMBL" id="QUX25526.1"/>
    </source>
</evidence>
<proteinExistence type="predicted"/>
<gene>
    <name evidence="1" type="ORF">KGD84_15565</name>
</gene>
<evidence type="ECO:0000313" key="2">
    <source>
        <dbReference type="Proteomes" id="UP000676079"/>
    </source>
</evidence>
<accession>A0ABX8BTX4</accession>
<dbReference type="EMBL" id="CP074133">
    <property type="protein sequence ID" value="QUX25526.1"/>
    <property type="molecule type" value="Genomic_DNA"/>
</dbReference>
<keyword evidence="2" id="KW-1185">Reference proteome</keyword>
<reference evidence="1 2" key="1">
    <citation type="submission" date="2021-05" db="EMBL/GenBank/DDBJ databases">
        <title>Direct Submission.</title>
        <authorList>
            <person name="Li K."/>
            <person name="Gao J."/>
        </authorList>
    </citation>
    <scope>NUCLEOTIDE SEQUENCE [LARGE SCALE GENOMIC DNA]</scope>
    <source>
        <strain evidence="1 2">Mg02</strain>
    </source>
</reference>
<name>A0ABX8BTX4_9ACTN</name>
<protein>
    <recommendedName>
        <fullName evidence="3">DUF3052 domain-containing protein</fullName>
    </recommendedName>
</protein>